<dbReference type="Proteomes" id="UP000095283">
    <property type="component" value="Unplaced"/>
</dbReference>
<dbReference type="GO" id="GO:0003676">
    <property type="term" value="F:nucleic acid binding"/>
    <property type="evidence" value="ECO:0007669"/>
    <property type="project" value="InterPro"/>
</dbReference>
<feature type="chain" id="PRO_5009310719" evidence="1">
    <location>
        <begin position="17"/>
        <end position="373"/>
    </location>
</feature>
<dbReference type="InterPro" id="IPR036388">
    <property type="entry name" value="WH-like_DNA-bd_sf"/>
</dbReference>
<evidence type="ECO:0000259" key="2">
    <source>
        <dbReference type="Pfam" id="PF21517"/>
    </source>
</evidence>
<protein>
    <submittedName>
        <fullName evidence="4">DDE_3 domain-containing protein</fullName>
    </submittedName>
</protein>
<proteinExistence type="predicted"/>
<feature type="signal peptide" evidence="1">
    <location>
        <begin position="1"/>
        <end position="16"/>
    </location>
</feature>
<dbReference type="Gene3D" id="1.10.10.10">
    <property type="entry name" value="Winged helix-like DNA-binding domain superfamily/Winged helix DNA-binding domain"/>
    <property type="match status" value="1"/>
</dbReference>
<evidence type="ECO:0000313" key="3">
    <source>
        <dbReference type="Proteomes" id="UP000095283"/>
    </source>
</evidence>
<feature type="domain" description="Transposable element Tc3 transposase-like DNA-binding HTH" evidence="2">
    <location>
        <begin position="132"/>
        <end position="169"/>
    </location>
</feature>
<reference evidence="4" key="1">
    <citation type="submission" date="2016-11" db="UniProtKB">
        <authorList>
            <consortium name="WormBaseParasite"/>
        </authorList>
    </citation>
    <scope>IDENTIFICATION</scope>
</reference>
<organism evidence="3 4">
    <name type="scientific">Heterorhabditis bacteriophora</name>
    <name type="common">Entomopathogenic nematode worm</name>
    <dbReference type="NCBI Taxonomy" id="37862"/>
    <lineage>
        <taxon>Eukaryota</taxon>
        <taxon>Metazoa</taxon>
        <taxon>Ecdysozoa</taxon>
        <taxon>Nematoda</taxon>
        <taxon>Chromadorea</taxon>
        <taxon>Rhabditida</taxon>
        <taxon>Rhabditina</taxon>
        <taxon>Rhabditomorpha</taxon>
        <taxon>Strongyloidea</taxon>
        <taxon>Heterorhabditidae</taxon>
        <taxon>Heterorhabditis</taxon>
    </lineage>
</organism>
<keyword evidence="1" id="KW-0732">Signal</keyword>
<keyword evidence="3" id="KW-1185">Reference proteome</keyword>
<dbReference type="Gene3D" id="3.30.420.10">
    <property type="entry name" value="Ribonuclease H-like superfamily/Ribonuclease H"/>
    <property type="match status" value="1"/>
</dbReference>
<evidence type="ECO:0000313" key="4">
    <source>
        <dbReference type="WBParaSite" id="Hba_06675"/>
    </source>
</evidence>
<dbReference type="AlphaFoldDB" id="A0A1I7WNE8"/>
<dbReference type="WBParaSite" id="Hba_06675">
    <property type="protein sequence ID" value="Hba_06675"/>
    <property type="gene ID" value="Hba_06675"/>
</dbReference>
<dbReference type="InterPro" id="IPR048703">
    <property type="entry name" value="Tnp_Tc3-like_HTH"/>
</dbReference>
<evidence type="ECO:0000256" key="1">
    <source>
        <dbReference type="SAM" id="SignalP"/>
    </source>
</evidence>
<dbReference type="Pfam" id="PF21517">
    <property type="entry name" value="HTH_Tnp_Tc3_2_like"/>
    <property type="match status" value="1"/>
</dbReference>
<sequence length="373" mass="42907">MRTLWICSLFFVTLNAVPTPKMCSAFAKFAERWNPLPETLLSWSKNNCDKIQPRPDDMSCEDIVQRTYGNYPRVLGKYIYYNAQTASDYGQFGNCGVPMSSSAPERLLEFPSHQEEYGAKKSSGRPSKLNSREKRGILRTTSSSTISINEIRRTCGIDASKNTLWRILDKFPNIARSQMKKCPQLTQGHKDERLCWAKIFMICDGETVIFSDEKKFNLGDSDGCHSYWRDSRTIVIWREFSVTGLGDLAFVSTKMNSADYQDVLGHRLVPYFPLRSTRTWLEDSDVDTMGWPVRSSDLNPMENLWVILVCRIYADNHQQKKTNNKVCIIQTTILLHTLDTSMEGLRVWHSWKMTTNLLRADITRITDLFSSVI</sequence>
<name>A0A1I7WNE8_HETBA</name>
<dbReference type="InterPro" id="IPR036397">
    <property type="entry name" value="RNaseH_sf"/>
</dbReference>
<accession>A0A1I7WNE8</accession>